<sequence>MRAVLLAALSGRLSLGSWAVNASICRPSKGISGVWRLGGTQAEGLRASTVFEALAHSAVGGKEVTLCRVQLIEGELASFGERNWEKGDICRLIDAQYRPVAIAVSLTGVWSSCRSHVGPMGIRLFLDVPQGRLMQLHRQLLDQAGTRAEAEKRNAQDQQNEAEEPLEPVMLLPWALKGPWADLHSWGGPSRETPNELQQTHHDVLSALLQLPALGLGEKVAFSDSVSDTEGLELESPSKCLCPQSNSEAGCLCLSSASRSAGTALWRRFQ</sequence>
<dbReference type="Proteomes" id="UP000515125">
    <property type="component" value="Unplaced"/>
</dbReference>
<protein>
    <submittedName>
        <fullName evidence="4">Uncharacterized protein LOC34621736</fullName>
    </submittedName>
</protein>
<organism evidence="3 4">
    <name type="scientific">Cyclospora cayetanensis</name>
    <dbReference type="NCBI Taxonomy" id="88456"/>
    <lineage>
        <taxon>Eukaryota</taxon>
        <taxon>Sar</taxon>
        <taxon>Alveolata</taxon>
        <taxon>Apicomplexa</taxon>
        <taxon>Conoidasida</taxon>
        <taxon>Coccidia</taxon>
        <taxon>Eucoccidiorida</taxon>
        <taxon>Eimeriorina</taxon>
        <taxon>Eimeriidae</taxon>
        <taxon>Cyclospora</taxon>
    </lineage>
</organism>
<feature type="region of interest" description="Disordered" evidence="1">
    <location>
        <begin position="145"/>
        <end position="164"/>
    </location>
</feature>
<dbReference type="AlphaFoldDB" id="A0A6P6RXB9"/>
<proteinExistence type="predicted"/>
<gene>
    <name evidence="4" type="primary">LOC34621736</name>
</gene>
<feature type="chain" id="PRO_5027536896" evidence="2">
    <location>
        <begin position="20"/>
        <end position="270"/>
    </location>
</feature>
<keyword evidence="2" id="KW-0732">Signal</keyword>
<evidence type="ECO:0000256" key="2">
    <source>
        <dbReference type="SAM" id="SignalP"/>
    </source>
</evidence>
<keyword evidence="3" id="KW-1185">Reference proteome</keyword>
<feature type="signal peptide" evidence="2">
    <location>
        <begin position="1"/>
        <end position="19"/>
    </location>
</feature>
<evidence type="ECO:0000313" key="3">
    <source>
        <dbReference type="Proteomes" id="UP000515125"/>
    </source>
</evidence>
<evidence type="ECO:0000256" key="1">
    <source>
        <dbReference type="SAM" id="MobiDB-lite"/>
    </source>
</evidence>
<reference evidence="4" key="1">
    <citation type="submission" date="2025-08" db="UniProtKB">
        <authorList>
            <consortium name="RefSeq"/>
        </authorList>
    </citation>
    <scope>IDENTIFICATION</scope>
</reference>
<dbReference type="GeneID" id="34621736"/>
<evidence type="ECO:0000313" key="4">
    <source>
        <dbReference type="RefSeq" id="XP_026192159.1"/>
    </source>
</evidence>
<accession>A0A6P6RXB9</accession>
<name>A0A6P6RXB9_9EIME</name>
<dbReference type="RefSeq" id="XP_026192159.1">
    <property type="nucleotide sequence ID" value="XM_026336374.1"/>
</dbReference>